<evidence type="ECO:0000313" key="3">
    <source>
        <dbReference type="EMBL" id="KAF2555532.1"/>
    </source>
</evidence>
<reference evidence="3" key="1">
    <citation type="submission" date="2019-12" db="EMBL/GenBank/DDBJ databases">
        <title>Genome sequencing and annotation of Brassica cretica.</title>
        <authorList>
            <person name="Studholme D.J."/>
            <person name="Sarris P.F."/>
        </authorList>
    </citation>
    <scope>NUCLEOTIDE SEQUENCE</scope>
    <source>
        <strain evidence="3">PFS-001/15</strain>
        <strain evidence="2">PFS-102/07</strain>
        <tissue evidence="3">Leaf</tissue>
    </source>
</reference>
<evidence type="ECO:0000256" key="1">
    <source>
        <dbReference type="SAM" id="MobiDB-lite"/>
    </source>
</evidence>
<name>A0A8S9HH48_BRACR</name>
<feature type="compositionally biased region" description="Basic residues" evidence="1">
    <location>
        <begin position="55"/>
        <end position="65"/>
    </location>
</feature>
<feature type="region of interest" description="Disordered" evidence="1">
    <location>
        <begin position="1"/>
        <end position="65"/>
    </location>
</feature>
<evidence type="ECO:0000313" key="2">
    <source>
        <dbReference type="EMBL" id="KAF2547772.1"/>
    </source>
</evidence>
<evidence type="ECO:0000313" key="4">
    <source>
        <dbReference type="Proteomes" id="UP000712281"/>
    </source>
</evidence>
<gene>
    <name evidence="3" type="ORF">F2Q68_00014685</name>
    <name evidence="2" type="ORF">F2Q70_00021220</name>
</gene>
<dbReference type="Proteomes" id="UP000712281">
    <property type="component" value="Unassembled WGS sequence"/>
</dbReference>
<proteinExistence type="predicted"/>
<protein>
    <submittedName>
        <fullName evidence="3">Uncharacterized protein</fullName>
    </submittedName>
</protein>
<dbReference type="EMBL" id="QGKY02001925">
    <property type="protein sequence ID" value="KAF2547772.1"/>
    <property type="molecule type" value="Genomic_DNA"/>
</dbReference>
<sequence length="79" mass="9549">MGDDAGRRESRSMEETKDLRPRRSDVRTERRHDHKESYTDIKRRTSHETESKSLLLKKKKKKKKKKMVKETNFLCVFLV</sequence>
<feature type="compositionally biased region" description="Basic and acidic residues" evidence="1">
    <location>
        <begin position="1"/>
        <end position="51"/>
    </location>
</feature>
<comment type="caution">
    <text evidence="3">The sequence shown here is derived from an EMBL/GenBank/DDBJ whole genome shotgun (WGS) entry which is preliminary data.</text>
</comment>
<dbReference type="EMBL" id="QGKW02001940">
    <property type="protein sequence ID" value="KAF2555532.1"/>
    <property type="molecule type" value="Genomic_DNA"/>
</dbReference>
<accession>A0A8S9HH48</accession>
<dbReference type="AlphaFoldDB" id="A0A8S9HH48"/>
<organism evidence="3 4">
    <name type="scientific">Brassica cretica</name>
    <name type="common">Mustard</name>
    <dbReference type="NCBI Taxonomy" id="69181"/>
    <lineage>
        <taxon>Eukaryota</taxon>
        <taxon>Viridiplantae</taxon>
        <taxon>Streptophyta</taxon>
        <taxon>Embryophyta</taxon>
        <taxon>Tracheophyta</taxon>
        <taxon>Spermatophyta</taxon>
        <taxon>Magnoliopsida</taxon>
        <taxon>eudicotyledons</taxon>
        <taxon>Gunneridae</taxon>
        <taxon>Pentapetalae</taxon>
        <taxon>rosids</taxon>
        <taxon>malvids</taxon>
        <taxon>Brassicales</taxon>
        <taxon>Brassicaceae</taxon>
        <taxon>Brassiceae</taxon>
        <taxon>Brassica</taxon>
    </lineage>
</organism>